<comment type="caution">
    <text evidence="1">The sequence shown here is derived from an EMBL/GenBank/DDBJ whole genome shotgun (WGS) entry which is preliminary data.</text>
</comment>
<dbReference type="Proteomes" id="UP000815325">
    <property type="component" value="Unassembled WGS sequence"/>
</dbReference>
<organism evidence="1 2">
    <name type="scientific">Dunaliella salina</name>
    <name type="common">Green alga</name>
    <name type="synonym">Protococcus salinus</name>
    <dbReference type="NCBI Taxonomy" id="3046"/>
    <lineage>
        <taxon>Eukaryota</taxon>
        <taxon>Viridiplantae</taxon>
        <taxon>Chlorophyta</taxon>
        <taxon>core chlorophytes</taxon>
        <taxon>Chlorophyceae</taxon>
        <taxon>CS clade</taxon>
        <taxon>Chlamydomonadales</taxon>
        <taxon>Dunaliellaceae</taxon>
        <taxon>Dunaliella</taxon>
    </lineage>
</organism>
<sequence>MFAVRWRSVGWRTPWSIPPLTRAEFFRTADAAATPSPASQHSAGGIVEEQSRLPAGGGDTRGGASSCAGRAQDLGPATPAVAGAPFVRPLLISKVNTVLQLMLVGGCVSKAWLLWPQPELLSALEASTAAATALSMGAYGWQAARGRLLVTK</sequence>
<name>A0ABQ7GSL5_DUNSA</name>
<gene>
    <name evidence="1" type="ORF">DUNSADRAFT_4161</name>
</gene>
<accession>A0ABQ7GSL5</accession>
<keyword evidence="2" id="KW-1185">Reference proteome</keyword>
<evidence type="ECO:0000313" key="2">
    <source>
        <dbReference type="Proteomes" id="UP000815325"/>
    </source>
</evidence>
<proteinExistence type="predicted"/>
<dbReference type="EMBL" id="MU069610">
    <property type="protein sequence ID" value="KAF5837590.1"/>
    <property type="molecule type" value="Genomic_DNA"/>
</dbReference>
<reference evidence="1" key="1">
    <citation type="submission" date="2017-08" db="EMBL/GenBank/DDBJ databases">
        <authorList>
            <person name="Polle J.E."/>
            <person name="Barry K."/>
            <person name="Cushman J."/>
            <person name="Schmutz J."/>
            <person name="Tran D."/>
            <person name="Hathwaick L.T."/>
            <person name="Yim W.C."/>
            <person name="Jenkins J."/>
            <person name="Mckie-Krisberg Z.M."/>
            <person name="Prochnik S."/>
            <person name="Lindquist E."/>
            <person name="Dockter R.B."/>
            <person name="Adam C."/>
            <person name="Molina H."/>
            <person name="Bunkerborg J."/>
            <person name="Jin E."/>
            <person name="Buchheim M."/>
            <person name="Magnuson J."/>
        </authorList>
    </citation>
    <scope>NUCLEOTIDE SEQUENCE</scope>
    <source>
        <strain evidence="1">CCAP 19/18</strain>
    </source>
</reference>
<evidence type="ECO:0000313" key="1">
    <source>
        <dbReference type="EMBL" id="KAF5837590.1"/>
    </source>
</evidence>
<protein>
    <submittedName>
        <fullName evidence="1">Uncharacterized protein</fullName>
    </submittedName>
</protein>